<name>A0A917ZXP5_9ACTN</name>
<reference evidence="1" key="2">
    <citation type="submission" date="2020-09" db="EMBL/GenBank/DDBJ databases">
        <authorList>
            <person name="Sun Q."/>
            <person name="Zhou Y."/>
        </authorList>
    </citation>
    <scope>NUCLEOTIDE SEQUENCE</scope>
    <source>
        <strain evidence="1">CGMCC 4.7201</strain>
    </source>
</reference>
<protein>
    <submittedName>
        <fullName evidence="1">Uncharacterized protein</fullName>
    </submittedName>
</protein>
<dbReference type="AlphaFoldDB" id="A0A917ZXP5"/>
<dbReference type="EMBL" id="BMMS01000049">
    <property type="protein sequence ID" value="GGO99908.1"/>
    <property type="molecule type" value="Genomic_DNA"/>
</dbReference>
<proteinExistence type="predicted"/>
<dbReference type="RefSeq" id="WP_189135613.1">
    <property type="nucleotide sequence ID" value="NZ_BMMS01000049.1"/>
</dbReference>
<comment type="caution">
    <text evidence="1">The sequence shown here is derived from an EMBL/GenBank/DDBJ whole genome shotgun (WGS) entry which is preliminary data.</text>
</comment>
<keyword evidence="2" id="KW-1185">Reference proteome</keyword>
<dbReference type="Proteomes" id="UP000641932">
    <property type="component" value="Unassembled WGS sequence"/>
</dbReference>
<reference evidence="1" key="1">
    <citation type="journal article" date="2014" name="Int. J. Syst. Evol. Microbiol.">
        <title>Complete genome sequence of Corynebacterium casei LMG S-19264T (=DSM 44701T), isolated from a smear-ripened cheese.</title>
        <authorList>
            <consortium name="US DOE Joint Genome Institute (JGI-PGF)"/>
            <person name="Walter F."/>
            <person name="Albersmeier A."/>
            <person name="Kalinowski J."/>
            <person name="Ruckert C."/>
        </authorList>
    </citation>
    <scope>NUCLEOTIDE SEQUENCE</scope>
    <source>
        <strain evidence="1">CGMCC 4.7201</strain>
    </source>
</reference>
<sequence length="100" mass="11049">MTSAEFVEVQSAIGRLRECVESLRTAEGDSLWIRRLLNDVDRLELDGEDAVLHVASRLRAPVAAPGSAVEVAVVPDDPYDRVLWQGADDEGIGGYQRQHY</sequence>
<gene>
    <name evidence="1" type="ORF">GCM10012280_67440</name>
</gene>
<evidence type="ECO:0000313" key="1">
    <source>
        <dbReference type="EMBL" id="GGO99908.1"/>
    </source>
</evidence>
<evidence type="ECO:0000313" key="2">
    <source>
        <dbReference type="Proteomes" id="UP000641932"/>
    </source>
</evidence>
<accession>A0A917ZXP5</accession>
<organism evidence="1 2">
    <name type="scientific">Wenjunlia tyrosinilytica</name>
    <dbReference type="NCBI Taxonomy" id="1544741"/>
    <lineage>
        <taxon>Bacteria</taxon>
        <taxon>Bacillati</taxon>
        <taxon>Actinomycetota</taxon>
        <taxon>Actinomycetes</taxon>
        <taxon>Kitasatosporales</taxon>
        <taxon>Streptomycetaceae</taxon>
        <taxon>Wenjunlia</taxon>
    </lineage>
</organism>